<sequence>MDFVYDSSLASYELRLLQPLAVDHRVLRFKTRRVPRASKPPYTAISYTWGNEDASEVIYLDNQRFRVRLNLWSCLYYMAHAARNNGAWDCLWVDAICIDQTNDAERNSQVRLMDQTYRDAVCVSVWLGLVTSPEHIGPPTQIPIRTVESDGFDWAESIVDLSNRPYWSRVWVIQEFLLGQNVELHCSDNRINWLDFQEFLCREAGIEQFYDVNGDVPQGDGTTALAALPLVMGRHVDKHPEILQPLCDLLIDNRKSKCKDPRDRVFALLGLIPLDEREILSIYFPDYSLTEDNVLIITLAHLTQFPALSRMQRGGENITPDSEELFMGLGVELKPQRRRLLRRAKRLDYLARMSSQEMLNSLAWHDELEEYGGEDTDEQQEMSETERPRRSNRRWLTVSVISVLFVILLMGSSRHKFGSR</sequence>
<evidence type="ECO:0000313" key="4">
    <source>
        <dbReference type="Proteomes" id="UP000235371"/>
    </source>
</evidence>
<accession>A0A2J6TDR1</accession>
<gene>
    <name evidence="3" type="ORF">K444DRAFT_611404</name>
</gene>
<dbReference type="PANTHER" id="PTHR24148">
    <property type="entry name" value="ANKYRIN REPEAT DOMAIN-CONTAINING PROTEIN 39 HOMOLOG-RELATED"/>
    <property type="match status" value="1"/>
</dbReference>
<dbReference type="OrthoDB" id="194358at2759"/>
<keyword evidence="1" id="KW-0812">Transmembrane</keyword>
<feature type="domain" description="Heterokaryon incompatibility" evidence="2">
    <location>
        <begin position="42"/>
        <end position="175"/>
    </location>
</feature>
<evidence type="ECO:0000313" key="3">
    <source>
        <dbReference type="EMBL" id="PMD61132.1"/>
    </source>
</evidence>
<dbReference type="RefSeq" id="XP_024738036.1">
    <property type="nucleotide sequence ID" value="XM_024879935.1"/>
</dbReference>
<dbReference type="InterPro" id="IPR010730">
    <property type="entry name" value="HET"/>
</dbReference>
<feature type="transmembrane region" description="Helical" evidence="1">
    <location>
        <begin position="395"/>
        <end position="412"/>
    </location>
</feature>
<evidence type="ECO:0000259" key="2">
    <source>
        <dbReference type="Pfam" id="PF06985"/>
    </source>
</evidence>
<protein>
    <submittedName>
        <fullName evidence="3">HET-domain-containing protein</fullName>
    </submittedName>
</protein>
<keyword evidence="4" id="KW-1185">Reference proteome</keyword>
<dbReference type="EMBL" id="KZ613786">
    <property type="protein sequence ID" value="PMD61132.1"/>
    <property type="molecule type" value="Genomic_DNA"/>
</dbReference>
<dbReference type="InParanoid" id="A0A2J6TDR1"/>
<reference evidence="3 4" key="1">
    <citation type="submission" date="2016-04" db="EMBL/GenBank/DDBJ databases">
        <title>A degradative enzymes factory behind the ericoid mycorrhizal symbiosis.</title>
        <authorList>
            <consortium name="DOE Joint Genome Institute"/>
            <person name="Martino E."/>
            <person name="Morin E."/>
            <person name="Grelet G."/>
            <person name="Kuo A."/>
            <person name="Kohler A."/>
            <person name="Daghino S."/>
            <person name="Barry K."/>
            <person name="Choi C."/>
            <person name="Cichocki N."/>
            <person name="Clum A."/>
            <person name="Copeland A."/>
            <person name="Hainaut M."/>
            <person name="Haridas S."/>
            <person name="Labutti K."/>
            <person name="Lindquist E."/>
            <person name="Lipzen A."/>
            <person name="Khouja H.-R."/>
            <person name="Murat C."/>
            <person name="Ohm R."/>
            <person name="Olson A."/>
            <person name="Spatafora J."/>
            <person name="Veneault-Fourrey C."/>
            <person name="Henrissat B."/>
            <person name="Grigoriev I."/>
            <person name="Martin F."/>
            <person name="Perotto S."/>
        </authorList>
    </citation>
    <scope>NUCLEOTIDE SEQUENCE [LARGE SCALE GENOMIC DNA]</scope>
    <source>
        <strain evidence="3 4">E</strain>
    </source>
</reference>
<dbReference type="GeneID" id="36588012"/>
<feature type="non-terminal residue" evidence="3">
    <location>
        <position position="1"/>
    </location>
</feature>
<dbReference type="AlphaFoldDB" id="A0A2J6TDR1"/>
<organism evidence="3 4">
    <name type="scientific">Hyaloscypha bicolor E</name>
    <dbReference type="NCBI Taxonomy" id="1095630"/>
    <lineage>
        <taxon>Eukaryota</taxon>
        <taxon>Fungi</taxon>
        <taxon>Dikarya</taxon>
        <taxon>Ascomycota</taxon>
        <taxon>Pezizomycotina</taxon>
        <taxon>Leotiomycetes</taxon>
        <taxon>Helotiales</taxon>
        <taxon>Hyaloscyphaceae</taxon>
        <taxon>Hyaloscypha</taxon>
        <taxon>Hyaloscypha bicolor</taxon>
    </lineage>
</organism>
<dbReference type="Pfam" id="PF06985">
    <property type="entry name" value="HET"/>
    <property type="match status" value="1"/>
</dbReference>
<dbReference type="Proteomes" id="UP000235371">
    <property type="component" value="Unassembled WGS sequence"/>
</dbReference>
<dbReference type="InterPro" id="IPR052895">
    <property type="entry name" value="HetReg/Transcr_Mod"/>
</dbReference>
<keyword evidence="1" id="KW-0472">Membrane</keyword>
<name>A0A2J6TDR1_9HELO</name>
<proteinExistence type="predicted"/>
<keyword evidence="1" id="KW-1133">Transmembrane helix</keyword>
<evidence type="ECO:0000256" key="1">
    <source>
        <dbReference type="SAM" id="Phobius"/>
    </source>
</evidence>
<dbReference type="PANTHER" id="PTHR24148:SF73">
    <property type="entry name" value="HET DOMAIN PROTEIN (AFU_ORTHOLOGUE AFUA_8G01020)"/>
    <property type="match status" value="1"/>
</dbReference>